<accession>A0A6C0AK11</accession>
<evidence type="ECO:0000313" key="1">
    <source>
        <dbReference type="EMBL" id="QHS79976.1"/>
    </source>
</evidence>
<organism evidence="1">
    <name type="scientific">viral metagenome</name>
    <dbReference type="NCBI Taxonomy" id="1070528"/>
    <lineage>
        <taxon>unclassified sequences</taxon>
        <taxon>metagenomes</taxon>
        <taxon>organismal metagenomes</taxon>
    </lineage>
</organism>
<reference evidence="1" key="1">
    <citation type="journal article" date="2020" name="Nature">
        <title>Giant virus diversity and host interactions through global metagenomics.</title>
        <authorList>
            <person name="Schulz F."/>
            <person name="Roux S."/>
            <person name="Paez-Espino D."/>
            <person name="Jungbluth S."/>
            <person name="Walsh D.A."/>
            <person name="Denef V.J."/>
            <person name="McMahon K.D."/>
            <person name="Konstantinidis K.T."/>
            <person name="Eloe-Fadrosh E.A."/>
            <person name="Kyrpides N.C."/>
            <person name="Woyke T."/>
        </authorList>
    </citation>
    <scope>NUCLEOTIDE SEQUENCE</scope>
    <source>
        <strain evidence="1">GVMAG-S-1035375-24</strain>
    </source>
</reference>
<proteinExistence type="predicted"/>
<sequence>MASSQVFFHSIHEIDISKVTIGDPDHDGNGGRECQITYNGAPLKIRVPVGLVTGFQVQESLFHTDGSGHIEVIPGASLTCIIGFNGCDPYGKERCVSDSPVAGIYNFVLSLQDRVVNYCVENGPRLCGEHKPESIIRKTLHSMNVWYPIGQGRPSLRPKIAYSEMERHGDVRMAVTDDPGSCPFHVISPSIGSKEFYMTPRLLILPQNGLRIAWRVGYVSDANR</sequence>
<dbReference type="EMBL" id="MN740665">
    <property type="protein sequence ID" value="QHS79976.1"/>
    <property type="molecule type" value="Genomic_DNA"/>
</dbReference>
<protein>
    <submittedName>
        <fullName evidence="1">Uncharacterized protein</fullName>
    </submittedName>
</protein>
<dbReference type="AlphaFoldDB" id="A0A6C0AK11"/>
<name>A0A6C0AK11_9ZZZZ</name>